<dbReference type="InterPro" id="IPR046450">
    <property type="entry name" value="PA_dom_sf"/>
</dbReference>
<dbReference type="AlphaFoldDB" id="A0A3E2TPQ5"/>
<feature type="domain" description="Peptidase M28" evidence="1">
    <location>
        <begin position="225"/>
        <end position="417"/>
    </location>
</feature>
<dbReference type="SUPFAM" id="SSF53187">
    <property type="entry name" value="Zn-dependent exopeptidases"/>
    <property type="match status" value="1"/>
</dbReference>
<dbReference type="PANTHER" id="PTHR10404">
    <property type="entry name" value="N-ACETYLATED-ALPHA-LINKED ACIDIC DIPEPTIDASE"/>
    <property type="match status" value="1"/>
</dbReference>
<dbReference type="EMBL" id="QVEP01000016">
    <property type="protein sequence ID" value="RGB79889.1"/>
    <property type="molecule type" value="Genomic_DNA"/>
</dbReference>
<dbReference type="PANTHER" id="PTHR10404:SF46">
    <property type="entry name" value="VACUOLAR PROTEIN SORTING-ASSOCIATED PROTEIN 70"/>
    <property type="match status" value="1"/>
</dbReference>
<dbReference type="Pfam" id="PF04389">
    <property type="entry name" value="Peptidase_M28"/>
    <property type="match status" value="1"/>
</dbReference>
<evidence type="ECO:0000313" key="3">
    <source>
        <dbReference type="Proteomes" id="UP000260773"/>
    </source>
</evidence>
<dbReference type="Gene3D" id="3.40.630.10">
    <property type="entry name" value="Zn peptidases"/>
    <property type="match status" value="1"/>
</dbReference>
<reference evidence="2 3" key="1">
    <citation type="submission" date="2018-08" db="EMBL/GenBank/DDBJ databases">
        <title>A genome reference for cultivated species of the human gut microbiota.</title>
        <authorList>
            <person name="Zou Y."/>
            <person name="Xue W."/>
            <person name="Luo G."/>
        </authorList>
    </citation>
    <scope>NUCLEOTIDE SEQUENCE [LARGE SCALE GENOMIC DNA]</scope>
    <source>
        <strain evidence="2 3">AF45-17</strain>
    </source>
</reference>
<dbReference type="InterPro" id="IPR039373">
    <property type="entry name" value="Peptidase_M28B"/>
</dbReference>
<name>A0A3E2TPQ5_9FIRM</name>
<dbReference type="SUPFAM" id="SSF52025">
    <property type="entry name" value="PA domain"/>
    <property type="match status" value="1"/>
</dbReference>
<evidence type="ECO:0000259" key="1">
    <source>
        <dbReference type="Pfam" id="PF04389"/>
    </source>
</evidence>
<comment type="caution">
    <text evidence="2">The sequence shown here is derived from an EMBL/GenBank/DDBJ whole genome shotgun (WGS) entry which is preliminary data.</text>
</comment>
<proteinExistence type="predicted"/>
<accession>A0A3E2TPQ5</accession>
<dbReference type="InterPro" id="IPR007484">
    <property type="entry name" value="Peptidase_M28"/>
</dbReference>
<dbReference type="Gene3D" id="3.50.30.30">
    <property type="match status" value="1"/>
</dbReference>
<protein>
    <submittedName>
        <fullName evidence="2">Peptidase</fullName>
    </submittedName>
</protein>
<organism evidence="2 3">
    <name type="scientific">Coprococcus catus</name>
    <dbReference type="NCBI Taxonomy" id="116085"/>
    <lineage>
        <taxon>Bacteria</taxon>
        <taxon>Bacillati</taxon>
        <taxon>Bacillota</taxon>
        <taxon>Clostridia</taxon>
        <taxon>Lachnospirales</taxon>
        <taxon>Lachnospiraceae</taxon>
        <taxon>Coprococcus</taxon>
    </lineage>
</organism>
<sequence length="673" mass="76202">MTTEQQYIASLDIEASYNLAKQMEAYRTNPVLGYRPAGSKAEFETGEMLKSYMEDLGLSNVRKDEIKVDGWEFEKAVLAYADAAGERQEVQLGAYQTDFVTKGAETFQVVYVGKGGEKDYADKDVTGKIVLAEINQRDEWWINFPVYQAHEKGAKALIAVQIGGYGQVDEKALNAQDIAGPPEAAAFSMSFEDSEKLKACLDEKGEITVTLDVSSRVMRDVSTYNILGEIPGRRSDRMILLSAHYDSYFSGFQDDNTAVAMMLGIARAFIKMGYQPENTWVFCAMAAEEWGIADSKYDWSTGAYAEVFNVHPEWAGKVIGDFNFELPALSNGNLDGIRCTYEYKDFFEDTLKTLPALSPAYPEGVLVSAPIETWSDDFSVAISGIPSMVNEFSAGSFMTTHYHSQYDSDAYYNEAAYRFHHELYGLLLMHLDSQSVAPLNFAEVFEQASASLDVLMCQKSGSRVTALLNLLGQTEEVAEEVYDRIYDINEAGVDSEQCREAENILLKVFKMAQDKYVRLTWEDAVVFPQEAAQNNLRYLKKAIRALKRKTPDAEAAFEALYEIDNNAYAFQFSKRVYERFTDYVLDQNSDRLQWGRGRIVHHENLYDLVAQLMDKYHQGATDFSDEIVELEKVAKRQKAYLRDDIEYMLQSTEKMLLLLQAANERLKNIQEKN</sequence>
<dbReference type="Proteomes" id="UP000260773">
    <property type="component" value="Unassembled WGS sequence"/>
</dbReference>
<evidence type="ECO:0000313" key="2">
    <source>
        <dbReference type="EMBL" id="RGB79889.1"/>
    </source>
</evidence>
<gene>
    <name evidence="2" type="ORF">DW070_08105</name>
</gene>